<accession>A0A2T9YZ21</accession>
<keyword evidence="5" id="KW-0539">Nucleus</keyword>
<dbReference type="AlphaFoldDB" id="A0A2T9YZ21"/>
<dbReference type="EMBL" id="MBFT01000104">
    <property type="protein sequence ID" value="PVU97591.1"/>
    <property type="molecule type" value="Genomic_DNA"/>
</dbReference>
<name>A0A2T9YZ21_9FUNG</name>
<evidence type="ECO:0000313" key="10">
    <source>
        <dbReference type="Proteomes" id="UP000245699"/>
    </source>
</evidence>
<keyword evidence="3 6" id="KW-0863">Zinc-finger</keyword>
<evidence type="ECO:0000256" key="5">
    <source>
        <dbReference type="ARBA" id="ARBA00023242"/>
    </source>
</evidence>
<dbReference type="SUPFAM" id="SSF57667">
    <property type="entry name" value="beta-beta-alpha zinc fingers"/>
    <property type="match status" value="2"/>
</dbReference>
<evidence type="ECO:0000256" key="6">
    <source>
        <dbReference type="PROSITE-ProRule" id="PRU00042"/>
    </source>
</evidence>
<dbReference type="Gene3D" id="3.30.160.60">
    <property type="entry name" value="Classic Zinc Finger"/>
    <property type="match status" value="3"/>
</dbReference>
<protein>
    <recommendedName>
        <fullName evidence="8">C2H2-type domain-containing protein</fullName>
    </recommendedName>
</protein>
<evidence type="ECO:0000313" key="9">
    <source>
        <dbReference type="EMBL" id="PVU97591.1"/>
    </source>
</evidence>
<organism evidence="9 10">
    <name type="scientific">Furculomyces boomerangus</name>
    <dbReference type="NCBI Taxonomy" id="61424"/>
    <lineage>
        <taxon>Eukaryota</taxon>
        <taxon>Fungi</taxon>
        <taxon>Fungi incertae sedis</taxon>
        <taxon>Zoopagomycota</taxon>
        <taxon>Kickxellomycotina</taxon>
        <taxon>Harpellomycetes</taxon>
        <taxon>Harpellales</taxon>
        <taxon>Harpellaceae</taxon>
        <taxon>Furculomyces</taxon>
    </lineage>
</organism>
<dbReference type="Pfam" id="PF00096">
    <property type="entry name" value="zf-C2H2"/>
    <property type="match status" value="3"/>
</dbReference>
<dbReference type="PROSITE" id="PS00028">
    <property type="entry name" value="ZINC_FINGER_C2H2_1"/>
    <property type="match status" value="3"/>
</dbReference>
<feature type="domain" description="C2H2-type" evidence="8">
    <location>
        <begin position="95"/>
        <end position="124"/>
    </location>
</feature>
<dbReference type="PANTHER" id="PTHR23235">
    <property type="entry name" value="KRUEPPEL-LIKE TRANSCRIPTION FACTOR"/>
    <property type="match status" value="1"/>
</dbReference>
<dbReference type="GO" id="GO:0000981">
    <property type="term" value="F:DNA-binding transcription factor activity, RNA polymerase II-specific"/>
    <property type="evidence" value="ECO:0007669"/>
    <property type="project" value="UniProtKB-ARBA"/>
</dbReference>
<feature type="compositionally biased region" description="Polar residues" evidence="7">
    <location>
        <begin position="48"/>
        <end position="58"/>
    </location>
</feature>
<dbReference type="FunFam" id="3.30.160.60:FF:000072">
    <property type="entry name" value="zinc finger protein 143 isoform X1"/>
    <property type="match status" value="1"/>
</dbReference>
<dbReference type="FunFam" id="3.30.160.60:FF:000125">
    <property type="entry name" value="Putative zinc finger protein 143"/>
    <property type="match status" value="1"/>
</dbReference>
<dbReference type="InterPro" id="IPR013087">
    <property type="entry name" value="Znf_C2H2_type"/>
</dbReference>
<feature type="region of interest" description="Disordered" evidence="7">
    <location>
        <begin position="19"/>
        <end position="58"/>
    </location>
</feature>
<sequence>MDNQENFQQMFTDLHQLNDKNQYKTEQQPSHIITTNVKRGRPKEKKFSPQNTPYPQQASKDNLANIEIKKAVFQKMQEQVDMNQGKMDENGRKEYYCSVPNCGKVFYQRAHLSIHIRSHIGYKPFVCKHSGCGKTFTQQGNLRTHERKHTGEKPYVCSVLGCKKAFSQAGNLKTHVLKTHRSEDFSPTSTSSQLSSHKNMFYSHSPSSSNQQMLVHNNINQLQLSSHLTLSNSQHINNSNSQNQVLNQMLSPSRSSAILNNMYPIHPTNQQNNNLSTVLNRIQHSSSEHTNQQNFRNNNINTTQNIQNHNINHQFNFFTPQNTTYQNQHNNNNKDQNFLNFNPNIN</sequence>
<keyword evidence="4" id="KW-0862">Zinc</keyword>
<comment type="caution">
    <text evidence="9">The sequence shown here is derived from an EMBL/GenBank/DDBJ whole genome shotgun (WGS) entry which is preliminary data.</text>
</comment>
<feature type="domain" description="C2H2-type" evidence="8">
    <location>
        <begin position="155"/>
        <end position="185"/>
    </location>
</feature>
<evidence type="ECO:0000256" key="7">
    <source>
        <dbReference type="SAM" id="MobiDB-lite"/>
    </source>
</evidence>
<dbReference type="PANTHER" id="PTHR23235:SF142">
    <property type="entry name" value="ZINC FINGER PROTEIN 384"/>
    <property type="match status" value="1"/>
</dbReference>
<dbReference type="Proteomes" id="UP000245699">
    <property type="component" value="Unassembled WGS sequence"/>
</dbReference>
<proteinExistence type="predicted"/>
<keyword evidence="2" id="KW-0677">Repeat</keyword>
<reference evidence="9 10" key="1">
    <citation type="journal article" date="2018" name="MBio">
        <title>Comparative Genomics Reveals the Core Gene Toolbox for the Fungus-Insect Symbiosis.</title>
        <authorList>
            <person name="Wang Y."/>
            <person name="Stata M."/>
            <person name="Wang W."/>
            <person name="Stajich J.E."/>
            <person name="White M.M."/>
            <person name="Moncalvo J.M."/>
        </authorList>
    </citation>
    <scope>NUCLEOTIDE SEQUENCE [LARGE SCALE GENOMIC DNA]</scope>
    <source>
        <strain evidence="9 10">AUS-77-4</strain>
    </source>
</reference>
<feature type="compositionally biased region" description="Polar residues" evidence="7">
    <location>
        <begin position="24"/>
        <end position="37"/>
    </location>
</feature>
<dbReference type="PROSITE" id="PS50157">
    <property type="entry name" value="ZINC_FINGER_C2H2_2"/>
    <property type="match status" value="3"/>
</dbReference>
<evidence type="ECO:0000256" key="4">
    <source>
        <dbReference type="ARBA" id="ARBA00022833"/>
    </source>
</evidence>
<evidence type="ECO:0000256" key="2">
    <source>
        <dbReference type="ARBA" id="ARBA00022737"/>
    </source>
</evidence>
<dbReference type="STRING" id="61424.A0A2T9YZ21"/>
<dbReference type="GO" id="GO:0008270">
    <property type="term" value="F:zinc ion binding"/>
    <property type="evidence" value="ECO:0007669"/>
    <property type="project" value="UniProtKB-KW"/>
</dbReference>
<evidence type="ECO:0000256" key="1">
    <source>
        <dbReference type="ARBA" id="ARBA00022723"/>
    </source>
</evidence>
<feature type="domain" description="C2H2-type" evidence="8">
    <location>
        <begin position="125"/>
        <end position="154"/>
    </location>
</feature>
<dbReference type="InterPro" id="IPR036236">
    <property type="entry name" value="Znf_C2H2_sf"/>
</dbReference>
<dbReference type="GO" id="GO:0000978">
    <property type="term" value="F:RNA polymerase II cis-regulatory region sequence-specific DNA binding"/>
    <property type="evidence" value="ECO:0007669"/>
    <property type="project" value="TreeGrafter"/>
</dbReference>
<dbReference type="SMART" id="SM00355">
    <property type="entry name" value="ZnF_C2H2"/>
    <property type="match status" value="3"/>
</dbReference>
<keyword evidence="1" id="KW-0479">Metal-binding</keyword>
<evidence type="ECO:0000256" key="3">
    <source>
        <dbReference type="ARBA" id="ARBA00022771"/>
    </source>
</evidence>
<keyword evidence="10" id="KW-1185">Reference proteome</keyword>
<evidence type="ECO:0000259" key="8">
    <source>
        <dbReference type="PROSITE" id="PS50157"/>
    </source>
</evidence>
<dbReference type="OrthoDB" id="6077919at2759"/>
<gene>
    <name evidence="9" type="ORF">BB559_001993</name>
</gene>